<feature type="region of interest" description="Disordered" evidence="11">
    <location>
        <begin position="562"/>
        <end position="581"/>
    </location>
</feature>
<dbReference type="SUPFAM" id="SSF56112">
    <property type="entry name" value="Protein kinase-like (PK-like)"/>
    <property type="match status" value="1"/>
</dbReference>
<feature type="domain" description="Protein kinase" evidence="12">
    <location>
        <begin position="24"/>
        <end position="278"/>
    </location>
</feature>
<evidence type="ECO:0000256" key="11">
    <source>
        <dbReference type="SAM" id="MobiDB-lite"/>
    </source>
</evidence>
<evidence type="ECO:0000256" key="4">
    <source>
        <dbReference type="ARBA" id="ARBA00022679"/>
    </source>
</evidence>
<evidence type="ECO:0000256" key="3">
    <source>
        <dbReference type="ARBA" id="ARBA00022527"/>
    </source>
</evidence>
<proteinExistence type="inferred from homology"/>
<evidence type="ECO:0000256" key="1">
    <source>
        <dbReference type="ARBA" id="ARBA00008874"/>
    </source>
</evidence>
<dbReference type="PROSITE" id="PS00107">
    <property type="entry name" value="PROTEIN_KINASE_ATP"/>
    <property type="match status" value="1"/>
</dbReference>
<feature type="compositionally biased region" description="Low complexity" evidence="11">
    <location>
        <begin position="421"/>
        <end position="433"/>
    </location>
</feature>
<keyword evidence="7 10" id="KW-0067">ATP-binding</keyword>
<evidence type="ECO:0000256" key="2">
    <source>
        <dbReference type="ARBA" id="ARBA00012513"/>
    </source>
</evidence>
<dbReference type="Proteomes" id="UP001497392">
    <property type="component" value="Unassembled WGS sequence"/>
</dbReference>
<evidence type="ECO:0000256" key="5">
    <source>
        <dbReference type="ARBA" id="ARBA00022741"/>
    </source>
</evidence>
<reference evidence="13 14" key="1">
    <citation type="submission" date="2024-06" db="EMBL/GenBank/DDBJ databases">
        <authorList>
            <person name="Kraege A."/>
            <person name="Thomma B."/>
        </authorList>
    </citation>
    <scope>NUCLEOTIDE SEQUENCE [LARGE SCALE GENOMIC DNA]</scope>
</reference>
<feature type="region of interest" description="Disordered" evidence="11">
    <location>
        <begin position="385"/>
        <end position="480"/>
    </location>
</feature>
<evidence type="ECO:0000256" key="8">
    <source>
        <dbReference type="ARBA" id="ARBA00047899"/>
    </source>
</evidence>
<evidence type="ECO:0000256" key="7">
    <source>
        <dbReference type="ARBA" id="ARBA00022840"/>
    </source>
</evidence>
<dbReference type="EMBL" id="CAXHTA020000012">
    <property type="protein sequence ID" value="CAL5224972.1"/>
    <property type="molecule type" value="Genomic_DNA"/>
</dbReference>
<comment type="catalytic activity">
    <reaction evidence="9">
        <text>L-seryl-[protein] + ATP = O-phospho-L-seryl-[protein] + ADP + H(+)</text>
        <dbReference type="Rhea" id="RHEA:17989"/>
        <dbReference type="Rhea" id="RHEA-COMP:9863"/>
        <dbReference type="Rhea" id="RHEA-COMP:11604"/>
        <dbReference type="ChEBI" id="CHEBI:15378"/>
        <dbReference type="ChEBI" id="CHEBI:29999"/>
        <dbReference type="ChEBI" id="CHEBI:30616"/>
        <dbReference type="ChEBI" id="CHEBI:83421"/>
        <dbReference type="ChEBI" id="CHEBI:456216"/>
        <dbReference type="EC" id="2.7.11.1"/>
    </reaction>
</comment>
<comment type="caution">
    <text evidence="13">The sequence shown here is derived from an EMBL/GenBank/DDBJ whole genome shotgun (WGS) entry which is preliminary data.</text>
</comment>
<keyword evidence="4" id="KW-0808">Transferase</keyword>
<comment type="catalytic activity">
    <reaction evidence="8">
        <text>L-threonyl-[protein] + ATP = O-phospho-L-threonyl-[protein] + ADP + H(+)</text>
        <dbReference type="Rhea" id="RHEA:46608"/>
        <dbReference type="Rhea" id="RHEA-COMP:11060"/>
        <dbReference type="Rhea" id="RHEA-COMP:11605"/>
        <dbReference type="ChEBI" id="CHEBI:15378"/>
        <dbReference type="ChEBI" id="CHEBI:30013"/>
        <dbReference type="ChEBI" id="CHEBI:30616"/>
        <dbReference type="ChEBI" id="CHEBI:61977"/>
        <dbReference type="ChEBI" id="CHEBI:456216"/>
        <dbReference type="EC" id="2.7.11.1"/>
    </reaction>
</comment>
<gene>
    <name evidence="13" type="primary">g7746</name>
    <name evidence="13" type="ORF">VP750_LOCUS6631</name>
</gene>
<name>A0ABP1G5A0_9CHLO</name>
<dbReference type="InterPro" id="IPR000719">
    <property type="entry name" value="Prot_kinase_dom"/>
</dbReference>
<dbReference type="PANTHER" id="PTHR48012">
    <property type="entry name" value="STERILE20-LIKE KINASE, ISOFORM B-RELATED"/>
    <property type="match status" value="1"/>
</dbReference>
<evidence type="ECO:0000256" key="9">
    <source>
        <dbReference type="ARBA" id="ARBA00048679"/>
    </source>
</evidence>
<evidence type="ECO:0000313" key="14">
    <source>
        <dbReference type="Proteomes" id="UP001497392"/>
    </source>
</evidence>
<dbReference type="EC" id="2.7.11.1" evidence="2"/>
<dbReference type="PANTHER" id="PTHR48012:SF10">
    <property type="entry name" value="FI20177P1"/>
    <property type="match status" value="1"/>
</dbReference>
<feature type="region of interest" description="Disordered" evidence="11">
    <location>
        <begin position="509"/>
        <end position="550"/>
    </location>
</feature>
<dbReference type="InterPro" id="IPR011009">
    <property type="entry name" value="Kinase-like_dom_sf"/>
</dbReference>
<dbReference type="SMART" id="SM00220">
    <property type="entry name" value="S_TKc"/>
    <property type="match status" value="1"/>
</dbReference>
<comment type="similarity">
    <text evidence="1">Belongs to the protein kinase superfamily. STE Ser/Thr protein kinase family. STE20 subfamily.</text>
</comment>
<accession>A0ABP1G5A0</accession>
<feature type="compositionally biased region" description="Basic and acidic residues" evidence="11">
    <location>
        <begin position="465"/>
        <end position="480"/>
    </location>
</feature>
<dbReference type="InterPro" id="IPR050629">
    <property type="entry name" value="STE20/SPS1-PAK"/>
</dbReference>
<sequence length="581" mass="63531">MAAAAREQQVSEIPDSLSIDIDRYERLECIGRGSFADVYKGLDRENGREVAIKVIDLDDVEDDIEDIHKEVSTLARCQSQNITQYYASVLKPGTSELLIVMELMAASVADLLDEGNLEEPEIAYILQQVLRALAYVHAQQRVHRDVKAANMLLSVAGAVKISDFGVSGQMTGTLGHRRRTFVGTPYWMAPEVIETSEEGYGLSADIWSLGITAIEMATGAPPNAELHPMRALFLIPKDPPPRLEGDFSPDFQRFVERCLQKDPMQRPSAAELQQDPFVQSAALPELLTSRMAEHVARQRPVAASRQKAHAEAQLTLPKWEFGRADERGTVKAVRNMPTLKSHHLNNLTLSDGTLRSGTLQHRDLPPPHYLVESETVKARSPLAATSRPGIADLDASSAPGPSRLGQQRRSAYAEPEEHAEAGATGTQGTAQHASIEAGNGSDIDGPSADSIQSEHHSGTGAEATEEGHHEADTHDAEAAKRAAMLSQLASVDESRPGTLERIIRQMQLDSHDEPPPAPEESNTPEQHGKAACGRRMAHDLPTGTNLDLGPLGNFLLARWRESMEESDDSEAAGWKRNWRQD</sequence>
<keyword evidence="6" id="KW-0418">Kinase</keyword>
<evidence type="ECO:0000256" key="10">
    <source>
        <dbReference type="PROSITE-ProRule" id="PRU10141"/>
    </source>
</evidence>
<dbReference type="InterPro" id="IPR017441">
    <property type="entry name" value="Protein_kinase_ATP_BS"/>
</dbReference>
<evidence type="ECO:0000256" key="6">
    <source>
        <dbReference type="ARBA" id="ARBA00022777"/>
    </source>
</evidence>
<dbReference type="PROSITE" id="PS50011">
    <property type="entry name" value="PROTEIN_KINASE_DOM"/>
    <property type="match status" value="1"/>
</dbReference>
<organism evidence="13 14">
    <name type="scientific">Coccomyxa viridis</name>
    <dbReference type="NCBI Taxonomy" id="1274662"/>
    <lineage>
        <taxon>Eukaryota</taxon>
        <taxon>Viridiplantae</taxon>
        <taxon>Chlorophyta</taxon>
        <taxon>core chlorophytes</taxon>
        <taxon>Trebouxiophyceae</taxon>
        <taxon>Trebouxiophyceae incertae sedis</taxon>
        <taxon>Coccomyxaceae</taxon>
        <taxon>Coccomyxa</taxon>
    </lineage>
</organism>
<evidence type="ECO:0000313" key="13">
    <source>
        <dbReference type="EMBL" id="CAL5224972.1"/>
    </source>
</evidence>
<keyword evidence="3" id="KW-0723">Serine/threonine-protein kinase</keyword>
<dbReference type="Pfam" id="PF00069">
    <property type="entry name" value="Pkinase"/>
    <property type="match status" value="1"/>
</dbReference>
<keyword evidence="5 10" id="KW-0547">Nucleotide-binding</keyword>
<evidence type="ECO:0000259" key="12">
    <source>
        <dbReference type="PROSITE" id="PS50011"/>
    </source>
</evidence>
<protein>
    <recommendedName>
        <fullName evidence="2">non-specific serine/threonine protein kinase</fullName>
        <ecNumber evidence="2">2.7.11.1</ecNumber>
    </recommendedName>
</protein>
<feature type="binding site" evidence="10">
    <location>
        <position position="53"/>
    </location>
    <ligand>
        <name>ATP</name>
        <dbReference type="ChEBI" id="CHEBI:30616"/>
    </ligand>
</feature>
<keyword evidence="14" id="KW-1185">Reference proteome</keyword>
<dbReference type="Gene3D" id="1.10.510.10">
    <property type="entry name" value="Transferase(Phosphotransferase) domain 1"/>
    <property type="match status" value="1"/>
</dbReference>